<dbReference type="SUPFAM" id="SSF54637">
    <property type="entry name" value="Thioesterase/thiol ester dehydrase-isomerase"/>
    <property type="match status" value="1"/>
</dbReference>
<keyword evidence="2" id="KW-0012">Acyltransferase</keyword>
<sequence length="450" mass="47016">MTLDNRPYESLKVGDQAETRRLVTFDDLYVFAAATGNHNPMNLPDQDLDGDGTRESRAPAMFVAAMVAATLGNHLPGPGTVYRSQRLEFRGVAQVGDELVARVTVTGLREGVVTLSTLVSCRDKVIAEGEAEVLAPTRAISFDDSELPGLVVQSHRQFDAILARAKGLAPLPTAVVWPSDAASLSGALAAMAEGLILPLFIGHDLPALAARLGLPLGGAEVIEAATDTEAAALAVDLVHQGRARAVMKGHLHTDTLLRPMLDRQTGLRIGRRFTHVFVMDVPGVSHPLLVSDAAINIAPDLETKVQITQNAIDLARRLGIETPRVAILSAVEEPMAEMPSSTDAAALAAMAGTRITGGLVQGPLAMDLAVNPRAAQAKGVKGPVAGRADVLIVPGIEAGNILVKLLTHLAHAEAAGLVLGARVPVILTSRSDGLKARLTSCALAVLQAQG</sequence>
<gene>
    <name evidence="4" type="ORF">GV832_16040</name>
</gene>
<reference evidence="4" key="1">
    <citation type="submission" date="2020-01" db="EMBL/GenBank/DDBJ databases">
        <authorList>
            <person name="Chen W.-M."/>
        </authorList>
    </citation>
    <scope>NUCLEOTIDE SEQUENCE</scope>
    <source>
        <strain evidence="4">CYK-10</strain>
    </source>
</reference>
<evidence type="ECO:0000259" key="3">
    <source>
        <dbReference type="Pfam" id="PF01515"/>
    </source>
</evidence>
<dbReference type="Proteomes" id="UP001193501">
    <property type="component" value="Unassembled WGS sequence"/>
</dbReference>
<organism evidence="4 5">
    <name type="scientific">Stagnihabitans tardus</name>
    <dbReference type="NCBI Taxonomy" id="2699202"/>
    <lineage>
        <taxon>Bacteria</taxon>
        <taxon>Pseudomonadati</taxon>
        <taxon>Pseudomonadota</taxon>
        <taxon>Alphaproteobacteria</taxon>
        <taxon>Rhodobacterales</taxon>
        <taxon>Paracoccaceae</taxon>
        <taxon>Stagnihabitans</taxon>
    </lineage>
</organism>
<dbReference type="InterPro" id="IPR050500">
    <property type="entry name" value="Phos_Acetyltrans/Butyryltrans"/>
</dbReference>
<keyword evidence="1" id="KW-0808">Transferase</keyword>
<dbReference type="InterPro" id="IPR002505">
    <property type="entry name" value="PTA_PTB"/>
</dbReference>
<dbReference type="GO" id="GO:0016746">
    <property type="term" value="F:acyltransferase activity"/>
    <property type="evidence" value="ECO:0007669"/>
    <property type="project" value="UniProtKB-KW"/>
</dbReference>
<dbReference type="RefSeq" id="WP_168775900.1">
    <property type="nucleotide sequence ID" value="NZ_JAABNR010000017.1"/>
</dbReference>
<proteinExistence type="predicted"/>
<dbReference type="PANTHER" id="PTHR43356:SF2">
    <property type="entry name" value="PHOSPHATE ACETYLTRANSFERASE"/>
    <property type="match status" value="1"/>
</dbReference>
<accession>A0AAE4YF77</accession>
<dbReference type="InterPro" id="IPR029069">
    <property type="entry name" value="HotDog_dom_sf"/>
</dbReference>
<dbReference type="Pfam" id="PF01515">
    <property type="entry name" value="PTA_PTB"/>
    <property type="match status" value="1"/>
</dbReference>
<feature type="domain" description="Phosphate acetyl/butaryl transferase" evidence="3">
    <location>
        <begin position="229"/>
        <end position="444"/>
    </location>
</feature>
<comment type="caution">
    <text evidence="4">The sequence shown here is derived from an EMBL/GenBank/DDBJ whole genome shotgun (WGS) entry which is preliminary data.</text>
</comment>
<dbReference type="EMBL" id="JAABNR010000017">
    <property type="protein sequence ID" value="NBZ89099.1"/>
    <property type="molecule type" value="Genomic_DNA"/>
</dbReference>
<dbReference type="Gene3D" id="3.10.129.10">
    <property type="entry name" value="Hotdog Thioesterase"/>
    <property type="match status" value="1"/>
</dbReference>
<evidence type="ECO:0000313" key="5">
    <source>
        <dbReference type="Proteomes" id="UP001193501"/>
    </source>
</evidence>
<dbReference type="Gene3D" id="3.40.718.10">
    <property type="entry name" value="Isopropylmalate Dehydrogenase"/>
    <property type="match status" value="1"/>
</dbReference>
<evidence type="ECO:0000313" key="4">
    <source>
        <dbReference type="EMBL" id="NBZ89099.1"/>
    </source>
</evidence>
<dbReference type="AlphaFoldDB" id="A0AAE4YF77"/>
<keyword evidence="5" id="KW-1185">Reference proteome</keyword>
<dbReference type="PANTHER" id="PTHR43356">
    <property type="entry name" value="PHOSPHATE ACETYLTRANSFERASE"/>
    <property type="match status" value="1"/>
</dbReference>
<evidence type="ECO:0000256" key="2">
    <source>
        <dbReference type="ARBA" id="ARBA00023315"/>
    </source>
</evidence>
<dbReference type="SUPFAM" id="SSF53659">
    <property type="entry name" value="Isocitrate/Isopropylmalate dehydrogenase-like"/>
    <property type="match status" value="1"/>
</dbReference>
<evidence type="ECO:0000256" key="1">
    <source>
        <dbReference type="ARBA" id="ARBA00022679"/>
    </source>
</evidence>
<name>A0AAE4YF77_9RHOB</name>
<protein>
    <submittedName>
        <fullName evidence="4">Bifunctional enoyl-CoA hydratase/phosphate acetyltransferase</fullName>
    </submittedName>
</protein>
<dbReference type="NCBIfam" id="NF006045">
    <property type="entry name" value="PRK08190.1"/>
    <property type="match status" value="1"/>
</dbReference>